<comment type="caution">
    <text evidence="1">The sequence shown here is derived from an EMBL/GenBank/DDBJ whole genome shotgun (WGS) entry which is preliminary data.</text>
</comment>
<sequence length="165" mass="17909">MKVQGQWQFEAERELVWQTLTDPNIVAQCIPGCEKMELTGDDTYLATMAVGVGSVKGRFTATIRLTDQQFPERYRLIVEAKSPVGFVKGDGIIALQEMPEGQTQVSIEGEVQIGGTLASVGSRLLQAAANAQLNHFFEAMRQQVAQRKGATAAPEGVTEKPTAEV</sequence>
<protein>
    <submittedName>
        <fullName evidence="1">Carbon monoxide dehydrogenase subunit G</fullName>
    </submittedName>
</protein>
<evidence type="ECO:0000313" key="2">
    <source>
        <dbReference type="Proteomes" id="UP001204798"/>
    </source>
</evidence>
<dbReference type="InterPro" id="IPR010419">
    <property type="entry name" value="CO_DH_gsu"/>
</dbReference>
<dbReference type="Pfam" id="PF06240">
    <property type="entry name" value="COXG"/>
    <property type="match status" value="1"/>
</dbReference>
<dbReference type="PANTHER" id="PTHR38588:SF1">
    <property type="entry name" value="BLL0334 PROTEIN"/>
    <property type="match status" value="1"/>
</dbReference>
<gene>
    <name evidence="1" type="ORF">M2350_001641</name>
</gene>
<dbReference type="SUPFAM" id="SSF55961">
    <property type="entry name" value="Bet v1-like"/>
    <property type="match status" value="1"/>
</dbReference>
<name>A0ABT2EP75_9BACT</name>
<organism evidence="1 2">
    <name type="scientific">Candidatus Fervidibacter sacchari</name>
    <dbReference type="NCBI Taxonomy" id="1448929"/>
    <lineage>
        <taxon>Bacteria</taxon>
        <taxon>Candidatus Fervidibacterota</taxon>
        <taxon>Candidatus Fervidibacter</taxon>
    </lineage>
</organism>
<dbReference type="Proteomes" id="UP001204798">
    <property type="component" value="Unassembled WGS sequence"/>
</dbReference>
<dbReference type="InterPro" id="IPR023393">
    <property type="entry name" value="START-like_dom_sf"/>
</dbReference>
<evidence type="ECO:0000313" key="1">
    <source>
        <dbReference type="EMBL" id="MCS3919241.1"/>
    </source>
</evidence>
<dbReference type="CDD" id="cd05018">
    <property type="entry name" value="CoxG"/>
    <property type="match status" value="1"/>
</dbReference>
<reference evidence="1 2" key="1">
    <citation type="submission" date="2022-08" db="EMBL/GenBank/DDBJ databases">
        <title>Bacterial and archaeal communities from various locations to study Microbial Dark Matter (Phase II).</title>
        <authorList>
            <person name="Stepanauskas R."/>
        </authorList>
    </citation>
    <scope>NUCLEOTIDE SEQUENCE [LARGE SCALE GENOMIC DNA]</scope>
    <source>
        <strain evidence="1 2">PD1</strain>
    </source>
</reference>
<accession>A0ABT2EP75</accession>
<proteinExistence type="predicted"/>
<dbReference type="PANTHER" id="PTHR38588">
    <property type="entry name" value="BLL0334 PROTEIN"/>
    <property type="match status" value="1"/>
</dbReference>
<dbReference type="EMBL" id="JANUCP010000002">
    <property type="protein sequence ID" value="MCS3919241.1"/>
    <property type="molecule type" value="Genomic_DNA"/>
</dbReference>
<keyword evidence="2" id="KW-1185">Reference proteome</keyword>
<dbReference type="Gene3D" id="3.30.530.20">
    <property type="match status" value="1"/>
</dbReference>
<dbReference type="RefSeq" id="WP_018195520.1">
    <property type="nucleotide sequence ID" value="NZ_CP130454.1"/>
</dbReference>